<name>A0A2T4BKL3_9HYPO</name>
<organism evidence="1 2">
    <name type="scientific">Trichoderma citrinoviride</name>
    <dbReference type="NCBI Taxonomy" id="58853"/>
    <lineage>
        <taxon>Eukaryota</taxon>
        <taxon>Fungi</taxon>
        <taxon>Dikarya</taxon>
        <taxon>Ascomycota</taxon>
        <taxon>Pezizomycotina</taxon>
        <taxon>Sordariomycetes</taxon>
        <taxon>Hypocreomycetidae</taxon>
        <taxon>Hypocreales</taxon>
        <taxon>Hypocreaceae</taxon>
        <taxon>Trichoderma</taxon>
    </lineage>
</organism>
<proteinExistence type="predicted"/>
<evidence type="ECO:0000313" key="2">
    <source>
        <dbReference type="Proteomes" id="UP000241546"/>
    </source>
</evidence>
<accession>A0A2T4BKL3</accession>
<dbReference type="EMBL" id="KZ680208">
    <property type="protein sequence ID" value="PTB69852.1"/>
    <property type="molecule type" value="Genomic_DNA"/>
</dbReference>
<gene>
    <name evidence="1" type="ORF">BBK36DRAFT_1110609</name>
</gene>
<dbReference type="RefSeq" id="XP_024753172.1">
    <property type="nucleotide sequence ID" value="XM_024889605.1"/>
</dbReference>
<dbReference type="AlphaFoldDB" id="A0A2T4BKL3"/>
<evidence type="ECO:0000313" key="1">
    <source>
        <dbReference type="EMBL" id="PTB69852.1"/>
    </source>
</evidence>
<protein>
    <submittedName>
        <fullName evidence="1">Uncharacterized protein</fullName>
    </submittedName>
</protein>
<dbReference type="GeneID" id="36597724"/>
<dbReference type="OrthoDB" id="4900119at2759"/>
<dbReference type="Proteomes" id="UP000241546">
    <property type="component" value="Unassembled WGS sequence"/>
</dbReference>
<reference evidence="2" key="1">
    <citation type="submission" date="2016-07" db="EMBL/GenBank/DDBJ databases">
        <title>Multiple horizontal gene transfer events from other fungi enriched the ability of initially mycotrophic Trichoderma (Ascomycota) to feed on dead plant biomass.</title>
        <authorList>
            <consortium name="DOE Joint Genome Institute"/>
            <person name="Atanasova L."/>
            <person name="Chenthamara K."/>
            <person name="Zhang J."/>
            <person name="Grujic M."/>
            <person name="Henrissat B."/>
            <person name="Kuo A."/>
            <person name="Aerts A."/>
            <person name="Salamov A."/>
            <person name="Lipzen A."/>
            <person name="Labutti K."/>
            <person name="Barry K."/>
            <person name="Miao Y."/>
            <person name="Rahimi M.J."/>
            <person name="Shen Q."/>
            <person name="Grigoriev I.V."/>
            <person name="Kubicek C.P."/>
            <person name="Druzhinina I.S."/>
        </authorList>
    </citation>
    <scope>NUCLEOTIDE SEQUENCE [LARGE SCALE GENOMIC DNA]</scope>
    <source>
        <strain evidence="2">TUCIM 6016</strain>
    </source>
</reference>
<sequence>MASQLAIQELTIADLWLHEDDEIFADAVACVQAYWSQASQLDAKSQRVMRQLVIDREFAHTKSSRECAGHHRLHRRDGFSWPDFLILNALYKRLPMSYLAAIR</sequence>
<keyword evidence="2" id="KW-1185">Reference proteome</keyword>
<feature type="non-terminal residue" evidence="1">
    <location>
        <position position="103"/>
    </location>
</feature>